<proteinExistence type="predicted"/>
<sequence>MVQSILFFLLGFLCAGFLVVLIAPAAWKRAVALTRKRIEAAMPLTSAELRADKDRLRAEFAVTARRLEMDAKTSKESANERFIEINRVREELKQVAGDAAKKSEAIAALEMAEGELQKKLQQREAEIARLSARLSELEVSADKKKEEIEKLERLYEEASFASSNRQIELAARESEIEKLNNDVSVLRAQRKEADKRHQEIAREGKSAIDALANEKKKLAEREKKLEQLLSTLADRDETLDRRERELAKLREEMKKKKGPSTEVFLRNGRGVGGTGDQRREEDRAATQLSPLLAGATGSETEKAVSKLNNDRERLEARLTTLVRENKKLRAGGASFEAGQNDGAREKREGALLREQMQDLAAEIITLTAALEGPNSEVAKALAAPDADTQGTGNSTAIRSIAERVRALQKVAPTG</sequence>
<keyword evidence="3" id="KW-0472">Membrane</keyword>
<feature type="region of interest" description="Disordered" evidence="2">
    <location>
        <begin position="252"/>
        <end position="284"/>
    </location>
</feature>
<keyword evidence="3" id="KW-0812">Transmembrane</keyword>
<evidence type="ECO:0000313" key="5">
    <source>
        <dbReference type="Proteomes" id="UP001201701"/>
    </source>
</evidence>
<protein>
    <submittedName>
        <fullName evidence="4">Uncharacterized protein</fullName>
    </submittedName>
</protein>
<evidence type="ECO:0000313" key="4">
    <source>
        <dbReference type="EMBL" id="MCG7508038.1"/>
    </source>
</evidence>
<gene>
    <name evidence="4" type="ORF">L4923_23640</name>
</gene>
<comment type="caution">
    <text evidence="4">The sequence shown here is derived from an EMBL/GenBank/DDBJ whole genome shotgun (WGS) entry which is preliminary data.</text>
</comment>
<dbReference type="Proteomes" id="UP001201701">
    <property type="component" value="Unassembled WGS sequence"/>
</dbReference>
<feature type="transmembrane region" description="Helical" evidence="3">
    <location>
        <begin position="6"/>
        <end position="27"/>
    </location>
</feature>
<accession>A0ABS9QKP8</accession>
<name>A0ABS9QKP8_9HYPH</name>
<evidence type="ECO:0000256" key="3">
    <source>
        <dbReference type="SAM" id="Phobius"/>
    </source>
</evidence>
<evidence type="ECO:0000256" key="1">
    <source>
        <dbReference type="SAM" id="Coils"/>
    </source>
</evidence>
<dbReference type="EMBL" id="JAKREW010000033">
    <property type="protein sequence ID" value="MCG7508038.1"/>
    <property type="molecule type" value="Genomic_DNA"/>
</dbReference>
<reference evidence="4 5" key="1">
    <citation type="submission" date="2022-02" db="EMBL/GenBank/DDBJ databases">
        <title>Draft genome sequence of Mezorhizobium retamae strain IRAMC:0171 isolated from Retama raetam nodules.</title>
        <authorList>
            <person name="Bengaied R."/>
            <person name="Sbissi I."/>
            <person name="Huber K."/>
            <person name="Ghodbane F."/>
            <person name="Nouioui I."/>
            <person name="Tarhouni M."/>
            <person name="Gtari M."/>
        </authorList>
    </citation>
    <scope>NUCLEOTIDE SEQUENCE [LARGE SCALE GENOMIC DNA]</scope>
    <source>
        <strain evidence="4 5">IRAMC:0171</strain>
    </source>
</reference>
<keyword evidence="1" id="KW-0175">Coiled coil</keyword>
<dbReference type="Gene3D" id="1.10.287.1490">
    <property type="match status" value="1"/>
</dbReference>
<evidence type="ECO:0000256" key="2">
    <source>
        <dbReference type="SAM" id="MobiDB-lite"/>
    </source>
</evidence>
<feature type="coiled-coil region" evidence="1">
    <location>
        <begin position="297"/>
        <end position="331"/>
    </location>
</feature>
<keyword evidence="5" id="KW-1185">Reference proteome</keyword>
<feature type="coiled-coil region" evidence="1">
    <location>
        <begin position="102"/>
        <end position="252"/>
    </location>
</feature>
<organism evidence="4 5">
    <name type="scientific">Mesorhizobium retamae</name>
    <dbReference type="NCBI Taxonomy" id="2912854"/>
    <lineage>
        <taxon>Bacteria</taxon>
        <taxon>Pseudomonadati</taxon>
        <taxon>Pseudomonadota</taxon>
        <taxon>Alphaproteobacteria</taxon>
        <taxon>Hyphomicrobiales</taxon>
        <taxon>Phyllobacteriaceae</taxon>
        <taxon>Mesorhizobium</taxon>
    </lineage>
</organism>
<dbReference type="RefSeq" id="WP_239369558.1">
    <property type="nucleotide sequence ID" value="NZ_JAKREW010000033.1"/>
</dbReference>
<keyword evidence="3" id="KW-1133">Transmembrane helix</keyword>